<reference evidence="2" key="1">
    <citation type="submission" date="2016-11" db="UniProtKB">
        <authorList>
            <consortium name="WormBaseParasite"/>
        </authorList>
    </citation>
    <scope>IDENTIFICATION</scope>
</reference>
<organism evidence="1 2">
    <name type="scientific">Steinernema glaseri</name>
    <dbReference type="NCBI Taxonomy" id="37863"/>
    <lineage>
        <taxon>Eukaryota</taxon>
        <taxon>Metazoa</taxon>
        <taxon>Ecdysozoa</taxon>
        <taxon>Nematoda</taxon>
        <taxon>Chromadorea</taxon>
        <taxon>Rhabditida</taxon>
        <taxon>Tylenchina</taxon>
        <taxon>Panagrolaimomorpha</taxon>
        <taxon>Strongyloidoidea</taxon>
        <taxon>Steinernematidae</taxon>
        <taxon>Steinernema</taxon>
    </lineage>
</organism>
<protein>
    <submittedName>
        <fullName evidence="2">TFIIIC_delta domain-containing protein</fullName>
    </submittedName>
</protein>
<sequence length="123" mass="13358">MIGSKDNCWVEAKSTSNDLAVFSLEKGSTLVDAVIHEQSCRPDDSLLRETVLCFSASIQSQRALVTVALQTVTAVPEVHVTTPFIHIFSIQWVTGTPSAPLWPVGQRSNLECPQILIGNRGVP</sequence>
<keyword evidence="1" id="KW-1185">Reference proteome</keyword>
<evidence type="ECO:0000313" key="1">
    <source>
        <dbReference type="Proteomes" id="UP000095287"/>
    </source>
</evidence>
<dbReference type="WBParaSite" id="L893_g14962.t1">
    <property type="protein sequence ID" value="L893_g14962.t1"/>
    <property type="gene ID" value="L893_g14962"/>
</dbReference>
<proteinExistence type="predicted"/>
<name>A0A1I7YCF5_9BILA</name>
<dbReference type="AlphaFoldDB" id="A0A1I7YCF5"/>
<accession>A0A1I7YCF5</accession>
<evidence type="ECO:0000313" key="2">
    <source>
        <dbReference type="WBParaSite" id="L893_g14962.t1"/>
    </source>
</evidence>
<dbReference type="Proteomes" id="UP000095287">
    <property type="component" value="Unplaced"/>
</dbReference>